<dbReference type="PANTHER" id="PTHR31885">
    <property type="entry name" value="GH04784P"/>
    <property type="match status" value="1"/>
</dbReference>
<reference evidence="8" key="1">
    <citation type="journal article" date="2019" name="Int. J. Syst. Evol. Microbiol.">
        <title>The Global Catalogue of Microorganisms (GCM) 10K type strain sequencing project: providing services to taxonomists for standard genome sequencing and annotation.</title>
        <authorList>
            <consortium name="The Broad Institute Genomics Platform"/>
            <consortium name="The Broad Institute Genome Sequencing Center for Infectious Disease"/>
            <person name="Wu L."/>
            <person name="Ma J."/>
        </authorList>
    </citation>
    <scope>NUCLEOTIDE SEQUENCE [LARGE SCALE GENOMIC DNA]</scope>
    <source>
        <strain evidence="8">CGMCC 1.12376</strain>
    </source>
</reference>
<feature type="transmembrane region" description="Helical" evidence="6">
    <location>
        <begin position="28"/>
        <end position="46"/>
    </location>
</feature>
<sequence length="217" mass="24791">MVLYRLPIMIFTLSLVYIFIAPEEPYSLKLFLKILPMIAIILYAFRITPKEKRLVHKFLLIGLVISCIGDVLIQWELIGLTVFFLAQLFYSIGLFSMANFTKLRMLTYIPILLYTCLFGTSLIIELQDQHDAALIFPVVAYILIISITLCAAISTGNKTAMLGAFLFVISHSFLVWSLFIGSAEDMKAIIMLSYYAAQFFIAVSLHSIVERKRRIIW</sequence>
<dbReference type="RefSeq" id="WP_251514235.1">
    <property type="nucleotide sequence ID" value="NZ_JAMBON010000015.1"/>
</dbReference>
<feature type="transmembrane region" description="Helical" evidence="6">
    <location>
        <begin position="132"/>
        <end position="153"/>
    </location>
</feature>
<accession>A0ABW4HN40</accession>
<comment type="subcellular location">
    <subcellularLocation>
        <location evidence="1">Membrane</location>
        <topology evidence="1">Multi-pass membrane protein</topology>
    </subcellularLocation>
</comment>
<dbReference type="Pfam" id="PF07947">
    <property type="entry name" value="YhhN"/>
    <property type="match status" value="1"/>
</dbReference>
<keyword evidence="4 6" id="KW-1133">Transmembrane helix</keyword>
<feature type="transmembrane region" description="Helical" evidence="6">
    <location>
        <begin position="188"/>
        <end position="209"/>
    </location>
</feature>
<evidence type="ECO:0000256" key="1">
    <source>
        <dbReference type="ARBA" id="ARBA00004141"/>
    </source>
</evidence>
<feature type="transmembrane region" description="Helical" evidence="6">
    <location>
        <begin position="58"/>
        <end position="75"/>
    </location>
</feature>
<organism evidence="7 8">
    <name type="scientific">Oceanobacillus luteolus</name>
    <dbReference type="NCBI Taxonomy" id="1274358"/>
    <lineage>
        <taxon>Bacteria</taxon>
        <taxon>Bacillati</taxon>
        <taxon>Bacillota</taxon>
        <taxon>Bacilli</taxon>
        <taxon>Bacillales</taxon>
        <taxon>Bacillaceae</taxon>
        <taxon>Oceanobacillus</taxon>
    </lineage>
</organism>
<feature type="transmembrane region" description="Helical" evidence="6">
    <location>
        <begin position="5"/>
        <end position="22"/>
    </location>
</feature>
<keyword evidence="5 6" id="KW-0472">Membrane</keyword>
<feature type="transmembrane region" description="Helical" evidence="6">
    <location>
        <begin position="81"/>
        <end position="98"/>
    </location>
</feature>
<feature type="transmembrane region" description="Helical" evidence="6">
    <location>
        <begin position="105"/>
        <end position="126"/>
    </location>
</feature>
<evidence type="ECO:0000313" key="8">
    <source>
        <dbReference type="Proteomes" id="UP001597221"/>
    </source>
</evidence>
<dbReference type="Proteomes" id="UP001597221">
    <property type="component" value="Unassembled WGS sequence"/>
</dbReference>
<evidence type="ECO:0000256" key="5">
    <source>
        <dbReference type="ARBA" id="ARBA00023136"/>
    </source>
</evidence>
<evidence type="ECO:0000313" key="7">
    <source>
        <dbReference type="EMBL" id="MFD1606244.1"/>
    </source>
</evidence>
<proteinExistence type="inferred from homology"/>
<evidence type="ECO:0000256" key="6">
    <source>
        <dbReference type="SAM" id="Phobius"/>
    </source>
</evidence>
<feature type="transmembrane region" description="Helical" evidence="6">
    <location>
        <begin position="160"/>
        <end position="182"/>
    </location>
</feature>
<keyword evidence="8" id="KW-1185">Reference proteome</keyword>
<evidence type="ECO:0000256" key="4">
    <source>
        <dbReference type="ARBA" id="ARBA00022989"/>
    </source>
</evidence>
<comment type="similarity">
    <text evidence="2">Belongs to the TMEM86 family.</text>
</comment>
<name>A0ABW4HN40_9BACI</name>
<keyword evidence="3 6" id="KW-0812">Transmembrane</keyword>
<comment type="caution">
    <text evidence="7">The sequence shown here is derived from an EMBL/GenBank/DDBJ whole genome shotgun (WGS) entry which is preliminary data.</text>
</comment>
<gene>
    <name evidence="7" type="ORF">ACFSBH_00985</name>
</gene>
<protein>
    <submittedName>
        <fullName evidence="7">Lysoplasmalogenase</fullName>
    </submittedName>
</protein>
<dbReference type="InterPro" id="IPR012506">
    <property type="entry name" value="TMEM86B-like"/>
</dbReference>
<dbReference type="EMBL" id="JBHUDE010000005">
    <property type="protein sequence ID" value="MFD1606244.1"/>
    <property type="molecule type" value="Genomic_DNA"/>
</dbReference>
<evidence type="ECO:0000256" key="3">
    <source>
        <dbReference type="ARBA" id="ARBA00022692"/>
    </source>
</evidence>
<dbReference type="PANTHER" id="PTHR31885:SF6">
    <property type="entry name" value="GH04784P"/>
    <property type="match status" value="1"/>
</dbReference>
<evidence type="ECO:0000256" key="2">
    <source>
        <dbReference type="ARBA" id="ARBA00007375"/>
    </source>
</evidence>